<dbReference type="PANTHER" id="PTHR12598:SF0">
    <property type="entry name" value="COPPER HOMEOSTASIS PROTEIN CUTC HOMOLOG"/>
    <property type="match status" value="1"/>
</dbReference>
<proteinExistence type="inferred from homology"/>
<evidence type="ECO:0000313" key="4">
    <source>
        <dbReference type="Proteomes" id="UP000664771"/>
    </source>
</evidence>
<dbReference type="EMBL" id="JAFVMF010000003">
    <property type="protein sequence ID" value="MBO1358893.1"/>
    <property type="molecule type" value="Genomic_DNA"/>
</dbReference>
<organism evidence="3 4">
    <name type="scientific">Acetobacter sacchari</name>
    <dbReference type="NCBI Taxonomy" id="2661687"/>
    <lineage>
        <taxon>Bacteria</taxon>
        <taxon>Pseudomonadati</taxon>
        <taxon>Pseudomonadota</taxon>
        <taxon>Alphaproteobacteria</taxon>
        <taxon>Acetobacterales</taxon>
        <taxon>Acetobacteraceae</taxon>
        <taxon>Acetobacter</taxon>
    </lineage>
</organism>
<dbReference type="Pfam" id="PF03932">
    <property type="entry name" value="CutC"/>
    <property type="match status" value="1"/>
</dbReference>
<dbReference type="HAMAP" id="MF_00795">
    <property type="entry name" value="CutC"/>
    <property type="match status" value="1"/>
</dbReference>
<dbReference type="Proteomes" id="UP000664771">
    <property type="component" value="Unassembled WGS sequence"/>
</dbReference>
<dbReference type="InterPro" id="IPR005627">
    <property type="entry name" value="CutC-like"/>
</dbReference>
<protein>
    <recommendedName>
        <fullName evidence="2">PF03932 family protein CutC</fullName>
    </recommendedName>
</protein>
<evidence type="ECO:0000256" key="2">
    <source>
        <dbReference type="HAMAP-Rule" id="MF_00795"/>
    </source>
</evidence>
<comment type="subcellular location">
    <subcellularLocation>
        <location evidence="2">Cytoplasm</location>
    </subcellularLocation>
</comment>
<evidence type="ECO:0000256" key="1">
    <source>
        <dbReference type="ARBA" id="ARBA00007768"/>
    </source>
</evidence>
<comment type="similarity">
    <text evidence="1 2">Belongs to the CutC family.</text>
</comment>
<dbReference type="Gene3D" id="3.20.20.380">
    <property type="entry name" value="Copper homeostasis (CutC) domain"/>
    <property type="match status" value="1"/>
</dbReference>
<name>A0ABS3LSL7_9PROT</name>
<keyword evidence="2" id="KW-0963">Cytoplasm</keyword>
<comment type="caution">
    <text evidence="3">The sequence shown here is derived from an EMBL/GenBank/DDBJ whole genome shotgun (WGS) entry which is preliminary data.</text>
</comment>
<evidence type="ECO:0000313" key="3">
    <source>
        <dbReference type="EMBL" id="MBO1358893.1"/>
    </source>
</evidence>
<dbReference type="SUPFAM" id="SSF110395">
    <property type="entry name" value="CutC-like"/>
    <property type="match status" value="1"/>
</dbReference>
<dbReference type="PANTHER" id="PTHR12598">
    <property type="entry name" value="COPPER HOMEOSTASIS PROTEIN CUTC"/>
    <property type="match status" value="1"/>
</dbReference>
<keyword evidence="4" id="KW-1185">Reference proteome</keyword>
<accession>A0ABS3LSL7</accession>
<sequence>MMVKPVPGLEVCVDSIGGLRAVWEGEADRIELCAALSLGGLTPSPGLLAMAAQGVTPVYVMIRPRGGDFVFSADEEATMRGDIDAVAAAFAQKAETVGVVLGASFADGRLDVSCLERLLQHARSVGLSRATLHRAFDLTPDPAEALEQALGLGFERVLTSGCAKTARDGAEMLLMLREQAGDRISIMAGGGLTPENVAQVITVTGVTEVHASCRGPAPQEQGDGRGLAFGFGARPGETDAGRVRAMRSIVMSTARNGE</sequence>
<comment type="caution">
    <text evidence="2">Once thought to be involved in copper homeostasis, experiments in E.coli have shown this is not the case.</text>
</comment>
<reference evidence="3 4" key="1">
    <citation type="submission" date="2021-03" db="EMBL/GenBank/DDBJ databases">
        <title>The complete genome sequence of Acetobacter sacchari TBRC 11175.</title>
        <authorList>
            <person name="Charoenyingcharoen P."/>
            <person name="Yukphan P."/>
        </authorList>
    </citation>
    <scope>NUCLEOTIDE SEQUENCE [LARGE SCALE GENOMIC DNA]</scope>
    <source>
        <strain evidence="3 4">TBRC 11175</strain>
    </source>
</reference>
<dbReference type="InterPro" id="IPR036822">
    <property type="entry name" value="CutC-like_dom_sf"/>
</dbReference>
<gene>
    <name evidence="2" type="primary">cutC</name>
    <name evidence="3" type="ORF">J2D73_03640</name>
</gene>